<dbReference type="EMBL" id="OX596111">
    <property type="protein sequence ID" value="CAN0363576.1"/>
    <property type="molecule type" value="Genomic_DNA"/>
</dbReference>
<protein>
    <submittedName>
        <fullName evidence="1">Uncharacterized protein</fullName>
    </submittedName>
</protein>
<name>A0AC59ZDJ8_RANTA</name>
<gene>
    <name evidence="1" type="ORF">MRATA1EN22A_LOCUS16571</name>
</gene>
<reference evidence="1" key="2">
    <citation type="submission" date="2025-03" db="EMBL/GenBank/DDBJ databases">
        <authorList>
            <consortium name="ELIXIR-Norway"/>
            <consortium name="Elixir Norway"/>
        </authorList>
    </citation>
    <scope>NUCLEOTIDE SEQUENCE</scope>
</reference>
<proteinExistence type="predicted"/>
<sequence length="107" mass="11603">MAHAENDGAFVAVHPCRDCALLEGACAALRVEKINMQLTGKLFLRHNGREALTSCFVFFALTSWLDISTWTSSRHFSVNMVGSEHILSQTCSSGVFDVSVSGPEVLA</sequence>
<dbReference type="Proteomes" id="UP001162501">
    <property type="component" value="Chromosome 27"/>
</dbReference>
<evidence type="ECO:0000313" key="1">
    <source>
        <dbReference type="EMBL" id="CAN0363576.1"/>
    </source>
</evidence>
<evidence type="ECO:0000313" key="2">
    <source>
        <dbReference type="Proteomes" id="UP001162501"/>
    </source>
</evidence>
<accession>A0AC59ZDJ8</accession>
<reference evidence="1" key="1">
    <citation type="submission" date="2023-05" db="EMBL/GenBank/DDBJ databases">
        <authorList>
            <consortium name="ELIXIR-Norway"/>
        </authorList>
    </citation>
    <scope>NUCLEOTIDE SEQUENCE</scope>
</reference>
<organism evidence="1 2">
    <name type="scientific">Rangifer tarandus platyrhynchus</name>
    <name type="common">Svalbard reindeer</name>
    <dbReference type="NCBI Taxonomy" id="3082113"/>
    <lineage>
        <taxon>Eukaryota</taxon>
        <taxon>Metazoa</taxon>
        <taxon>Chordata</taxon>
        <taxon>Craniata</taxon>
        <taxon>Vertebrata</taxon>
        <taxon>Euteleostomi</taxon>
        <taxon>Mammalia</taxon>
        <taxon>Eutheria</taxon>
        <taxon>Laurasiatheria</taxon>
        <taxon>Artiodactyla</taxon>
        <taxon>Ruminantia</taxon>
        <taxon>Pecora</taxon>
        <taxon>Cervidae</taxon>
        <taxon>Odocoileinae</taxon>
        <taxon>Rangifer</taxon>
    </lineage>
</organism>